<feature type="chain" id="PRO_5042193438" description="C-type lectin domain-containing protein" evidence="2">
    <location>
        <begin position="20"/>
        <end position="190"/>
    </location>
</feature>
<protein>
    <recommendedName>
        <fullName evidence="5">C-type lectin domain-containing protein</fullName>
    </recommendedName>
</protein>
<organism evidence="3 4">
    <name type="scientific">Podospora didyma</name>
    <dbReference type="NCBI Taxonomy" id="330526"/>
    <lineage>
        <taxon>Eukaryota</taxon>
        <taxon>Fungi</taxon>
        <taxon>Dikarya</taxon>
        <taxon>Ascomycota</taxon>
        <taxon>Pezizomycotina</taxon>
        <taxon>Sordariomycetes</taxon>
        <taxon>Sordariomycetidae</taxon>
        <taxon>Sordariales</taxon>
        <taxon>Podosporaceae</taxon>
        <taxon>Podospora</taxon>
    </lineage>
</organism>
<feature type="region of interest" description="Disordered" evidence="1">
    <location>
        <begin position="56"/>
        <end position="89"/>
    </location>
</feature>
<feature type="signal peptide" evidence="2">
    <location>
        <begin position="1"/>
        <end position="19"/>
    </location>
</feature>
<reference evidence="3" key="1">
    <citation type="journal article" date="2023" name="Mol. Phylogenet. Evol.">
        <title>Genome-scale phylogeny and comparative genomics of the fungal order Sordariales.</title>
        <authorList>
            <person name="Hensen N."/>
            <person name="Bonometti L."/>
            <person name="Westerberg I."/>
            <person name="Brannstrom I.O."/>
            <person name="Guillou S."/>
            <person name="Cros-Aarteil S."/>
            <person name="Calhoun S."/>
            <person name="Haridas S."/>
            <person name="Kuo A."/>
            <person name="Mondo S."/>
            <person name="Pangilinan J."/>
            <person name="Riley R."/>
            <person name="LaButti K."/>
            <person name="Andreopoulos B."/>
            <person name="Lipzen A."/>
            <person name="Chen C."/>
            <person name="Yan M."/>
            <person name="Daum C."/>
            <person name="Ng V."/>
            <person name="Clum A."/>
            <person name="Steindorff A."/>
            <person name="Ohm R.A."/>
            <person name="Martin F."/>
            <person name="Silar P."/>
            <person name="Natvig D.O."/>
            <person name="Lalanne C."/>
            <person name="Gautier V."/>
            <person name="Ament-Velasquez S.L."/>
            <person name="Kruys A."/>
            <person name="Hutchinson M.I."/>
            <person name="Powell A.J."/>
            <person name="Barry K."/>
            <person name="Miller A.N."/>
            <person name="Grigoriev I.V."/>
            <person name="Debuchy R."/>
            <person name="Gladieux P."/>
            <person name="Hiltunen Thoren M."/>
            <person name="Johannesson H."/>
        </authorList>
    </citation>
    <scope>NUCLEOTIDE SEQUENCE</scope>
    <source>
        <strain evidence="3">CBS 232.78</strain>
    </source>
</reference>
<reference evidence="3" key="2">
    <citation type="submission" date="2023-06" db="EMBL/GenBank/DDBJ databases">
        <authorList>
            <consortium name="Lawrence Berkeley National Laboratory"/>
            <person name="Haridas S."/>
            <person name="Hensen N."/>
            <person name="Bonometti L."/>
            <person name="Westerberg I."/>
            <person name="Brannstrom I.O."/>
            <person name="Guillou S."/>
            <person name="Cros-Aarteil S."/>
            <person name="Calhoun S."/>
            <person name="Kuo A."/>
            <person name="Mondo S."/>
            <person name="Pangilinan J."/>
            <person name="Riley R."/>
            <person name="LaButti K."/>
            <person name="Andreopoulos B."/>
            <person name="Lipzen A."/>
            <person name="Chen C."/>
            <person name="Yanf M."/>
            <person name="Daum C."/>
            <person name="Ng V."/>
            <person name="Clum A."/>
            <person name="Steindorff A."/>
            <person name="Ohm R."/>
            <person name="Martin F."/>
            <person name="Silar P."/>
            <person name="Natvig D."/>
            <person name="Lalanne C."/>
            <person name="Gautier V."/>
            <person name="Ament-velasquez S.L."/>
            <person name="Kruys A."/>
            <person name="Hutchinson M.I."/>
            <person name="Powell A.J."/>
            <person name="Barry K."/>
            <person name="Miller A.N."/>
            <person name="Grigoriev I.V."/>
            <person name="Debuchy R."/>
            <person name="Gladieux P."/>
            <person name="Thoren M.H."/>
            <person name="Johannesson H."/>
        </authorList>
    </citation>
    <scope>NUCLEOTIDE SEQUENCE</scope>
    <source>
        <strain evidence="3">CBS 232.78</strain>
    </source>
</reference>
<evidence type="ECO:0000313" key="4">
    <source>
        <dbReference type="Proteomes" id="UP001285441"/>
    </source>
</evidence>
<evidence type="ECO:0000256" key="1">
    <source>
        <dbReference type="SAM" id="MobiDB-lite"/>
    </source>
</evidence>
<accession>A0AAE0U3X2</accession>
<keyword evidence="4" id="KW-1185">Reference proteome</keyword>
<dbReference type="AlphaFoldDB" id="A0AAE0U3X2"/>
<dbReference type="Proteomes" id="UP001285441">
    <property type="component" value="Unassembled WGS sequence"/>
</dbReference>
<name>A0AAE0U3X2_9PEZI</name>
<keyword evidence="2" id="KW-0732">Signal</keyword>
<feature type="compositionally biased region" description="Basic and acidic residues" evidence="1">
    <location>
        <begin position="70"/>
        <end position="89"/>
    </location>
</feature>
<gene>
    <name evidence="3" type="ORF">B0H63DRAFT_518901</name>
</gene>
<sequence length="190" mass="21350">MRVSAVFAVASAFVAAASASGFHILTANCVEKEFSKRGSVSRFEISADAHREDAEAFETGENSINPPVSLEERGKGGGDKPANWHESGRRSTANLMPSNQYGCDWLQKHEALSYSTLPDGSFSARNFCGHNLDFYKKENKWEVWENNANPGKKYGECYEDLSTFDCNLWVGFYQEKCHWSRRWVCAIPIC</sequence>
<evidence type="ECO:0008006" key="5">
    <source>
        <dbReference type="Google" id="ProtNLM"/>
    </source>
</evidence>
<proteinExistence type="predicted"/>
<comment type="caution">
    <text evidence="3">The sequence shown here is derived from an EMBL/GenBank/DDBJ whole genome shotgun (WGS) entry which is preliminary data.</text>
</comment>
<dbReference type="EMBL" id="JAULSW010000002">
    <property type="protein sequence ID" value="KAK3389664.1"/>
    <property type="molecule type" value="Genomic_DNA"/>
</dbReference>
<evidence type="ECO:0000313" key="3">
    <source>
        <dbReference type="EMBL" id="KAK3389664.1"/>
    </source>
</evidence>
<evidence type="ECO:0000256" key="2">
    <source>
        <dbReference type="SAM" id="SignalP"/>
    </source>
</evidence>